<evidence type="ECO:0000313" key="2">
    <source>
        <dbReference type="Proteomes" id="UP001497680"/>
    </source>
</evidence>
<organism evidence="1 2">
    <name type="scientific">Hypoxylon rubiginosum</name>
    <dbReference type="NCBI Taxonomy" id="110542"/>
    <lineage>
        <taxon>Eukaryota</taxon>
        <taxon>Fungi</taxon>
        <taxon>Dikarya</taxon>
        <taxon>Ascomycota</taxon>
        <taxon>Pezizomycotina</taxon>
        <taxon>Sordariomycetes</taxon>
        <taxon>Xylariomycetidae</taxon>
        <taxon>Xylariales</taxon>
        <taxon>Hypoxylaceae</taxon>
        <taxon>Hypoxylon</taxon>
    </lineage>
</organism>
<protein>
    <submittedName>
        <fullName evidence="1">Heterokaryon incompatibility protein-domain-containing protein</fullName>
    </submittedName>
</protein>
<accession>A0ACC0D2D8</accession>
<name>A0ACC0D2D8_9PEZI</name>
<gene>
    <name evidence="1" type="ORF">F4821DRAFT_128212</name>
</gene>
<comment type="caution">
    <text evidence="1">The sequence shown here is derived from an EMBL/GenBank/DDBJ whole genome shotgun (WGS) entry which is preliminary data.</text>
</comment>
<proteinExistence type="predicted"/>
<evidence type="ECO:0000313" key="1">
    <source>
        <dbReference type="EMBL" id="KAI6086500.1"/>
    </source>
</evidence>
<sequence>MNQHFCDQCRDLFKLETLRKLDGHAYRHSQVHTITLNGNKGCPFCRMFRLILEDPDDWVSVGVQSRTEGSLIDSLTLQIGRYKQCSLRAFAEEGNPASSLTSSRPVATDVASPAVVAAARQLISLCRDTHPECRPTTKAQPPSRVLDVSRSSEGIISLCSGRRIKGHDYVALSYCWGFDQPSKLLRTNEAYLKNGFPLKILPQTLQDAVTCTSALGYRYLWVDALCIIQDSESDKLTEVGNMASIYHNAAVTIAAAVAHSVFDGYLGHNRSLSLETEFHPPGSRPKYCDVDIECGDGRIGTLTIVKELEGREMIKETPLETRGWCFQESILSKRLLYYGPHELLFRCETVDCQPVVPSLINYTSGVNPPRIFSQELHGLDFRQFWADIIRDFTSREVSVAEDRIHAIGGVISELEKKWKDVCVFGVWKSRILEHLCWRSLGTSTRNGSRHAPSWSWMSLDTAIGMDYDDFENFDAVFQGISEKTLHLTCRIMTKAHPQWAKIFYYGDLQFYRDGGEKQINYLLIGRAKEPSMYLDYAIAVTEVEESVFQRVGLGQHEIQERDEVSEWAQLVPKRIMLI</sequence>
<dbReference type="Proteomes" id="UP001497680">
    <property type="component" value="Unassembled WGS sequence"/>
</dbReference>
<keyword evidence="2" id="KW-1185">Reference proteome</keyword>
<reference evidence="1 2" key="1">
    <citation type="journal article" date="2022" name="New Phytol.">
        <title>Ecological generalism drives hyperdiversity of secondary metabolite gene clusters in xylarialean endophytes.</title>
        <authorList>
            <person name="Franco M.E.E."/>
            <person name="Wisecaver J.H."/>
            <person name="Arnold A.E."/>
            <person name="Ju Y.M."/>
            <person name="Slot J.C."/>
            <person name="Ahrendt S."/>
            <person name="Moore L.P."/>
            <person name="Eastman K.E."/>
            <person name="Scott K."/>
            <person name="Konkel Z."/>
            <person name="Mondo S.J."/>
            <person name="Kuo A."/>
            <person name="Hayes R.D."/>
            <person name="Haridas S."/>
            <person name="Andreopoulos B."/>
            <person name="Riley R."/>
            <person name="LaButti K."/>
            <person name="Pangilinan J."/>
            <person name="Lipzen A."/>
            <person name="Amirebrahimi M."/>
            <person name="Yan J."/>
            <person name="Adam C."/>
            <person name="Keymanesh K."/>
            <person name="Ng V."/>
            <person name="Louie K."/>
            <person name="Northen T."/>
            <person name="Drula E."/>
            <person name="Henrissat B."/>
            <person name="Hsieh H.M."/>
            <person name="Youens-Clark K."/>
            <person name="Lutzoni F."/>
            <person name="Miadlikowska J."/>
            <person name="Eastwood D.C."/>
            <person name="Hamelin R.C."/>
            <person name="Grigoriev I.V."/>
            <person name="U'Ren J.M."/>
        </authorList>
    </citation>
    <scope>NUCLEOTIDE SEQUENCE [LARGE SCALE GENOMIC DNA]</scope>
    <source>
        <strain evidence="1 2">ER1909</strain>
    </source>
</reference>
<dbReference type="EMBL" id="MU394315">
    <property type="protein sequence ID" value="KAI6086500.1"/>
    <property type="molecule type" value="Genomic_DNA"/>
</dbReference>